<sequence>MVKATLSSSEDYLWTYIQQHIDDIANMSIIKLSEQANVSTATIVRTMKKKGYNGFTSFKQQLIQKNKDNTQFAFLNQVDQEIKSAVLKNQHEVNNTLENLDIGIVEDSIQKIKDAHKVYIFARGFSEFIAKEMTLKLQLLGKNCEIHDDPNIIKPISKQIMNHDVLILITLNGETAELVQAAKNAMQNNVTIITFTTNPNGTILQFSDLVFLGYKSPISYFPDYEVHSRLPLNILVRILLDAYAIRSPHLLS</sequence>
<dbReference type="InterPro" id="IPR000281">
    <property type="entry name" value="HTH_RpiR"/>
</dbReference>
<dbReference type="GO" id="GO:0097367">
    <property type="term" value="F:carbohydrate derivative binding"/>
    <property type="evidence" value="ECO:0007669"/>
    <property type="project" value="InterPro"/>
</dbReference>
<dbReference type="InterPro" id="IPR009057">
    <property type="entry name" value="Homeodomain-like_sf"/>
</dbReference>
<dbReference type="STRING" id="1423747.FC69_GL000132"/>
<keyword evidence="2" id="KW-0238">DNA-binding</keyword>
<comment type="caution">
    <text evidence="6">The sequence shown here is derived from an EMBL/GenBank/DDBJ whole genome shotgun (WGS) entry which is preliminary data.</text>
</comment>
<gene>
    <name evidence="6" type="ORF">FC69_GL000132</name>
</gene>
<dbReference type="eggNOG" id="COG1737">
    <property type="taxonomic scope" value="Bacteria"/>
</dbReference>
<dbReference type="InterPro" id="IPR046348">
    <property type="entry name" value="SIS_dom_sf"/>
</dbReference>
<dbReference type="RefSeq" id="WP_025082688.1">
    <property type="nucleotide sequence ID" value="NZ_AZEX01000064.1"/>
</dbReference>
<dbReference type="InterPro" id="IPR036388">
    <property type="entry name" value="WH-like_DNA-bd_sf"/>
</dbReference>
<keyword evidence="3" id="KW-0804">Transcription</keyword>
<feature type="domain" description="HTH rpiR-type" evidence="4">
    <location>
        <begin position="1"/>
        <end position="69"/>
    </location>
</feature>
<dbReference type="SUPFAM" id="SSF46689">
    <property type="entry name" value="Homeodomain-like"/>
    <property type="match status" value="1"/>
</dbReference>
<dbReference type="GO" id="GO:0003700">
    <property type="term" value="F:DNA-binding transcription factor activity"/>
    <property type="evidence" value="ECO:0007669"/>
    <property type="project" value="InterPro"/>
</dbReference>
<evidence type="ECO:0000313" key="7">
    <source>
        <dbReference type="Proteomes" id="UP000051264"/>
    </source>
</evidence>
<evidence type="ECO:0000259" key="5">
    <source>
        <dbReference type="PROSITE" id="PS51464"/>
    </source>
</evidence>
<organism evidence="6 7">
    <name type="scientific">Latilactobacillus fuchuensis DSM 14340 = JCM 11249</name>
    <dbReference type="NCBI Taxonomy" id="1423747"/>
    <lineage>
        <taxon>Bacteria</taxon>
        <taxon>Bacillati</taxon>
        <taxon>Bacillota</taxon>
        <taxon>Bacilli</taxon>
        <taxon>Lactobacillales</taxon>
        <taxon>Lactobacillaceae</taxon>
        <taxon>Latilactobacillus</taxon>
    </lineage>
</organism>
<feature type="domain" description="SIS" evidence="5">
    <location>
        <begin position="108"/>
        <end position="245"/>
    </location>
</feature>
<dbReference type="Pfam" id="PF01380">
    <property type="entry name" value="SIS"/>
    <property type="match status" value="1"/>
</dbReference>
<dbReference type="InterPro" id="IPR047640">
    <property type="entry name" value="RpiR-like"/>
</dbReference>
<keyword evidence="1" id="KW-0805">Transcription regulation</keyword>
<dbReference type="CDD" id="cd05013">
    <property type="entry name" value="SIS_RpiR"/>
    <property type="match status" value="1"/>
</dbReference>
<evidence type="ECO:0000256" key="1">
    <source>
        <dbReference type="ARBA" id="ARBA00023015"/>
    </source>
</evidence>
<dbReference type="AlphaFoldDB" id="A0A0R1RQU5"/>
<evidence type="ECO:0000313" key="6">
    <source>
        <dbReference type="EMBL" id="KRL58702.1"/>
    </source>
</evidence>
<dbReference type="GO" id="GO:0003677">
    <property type="term" value="F:DNA binding"/>
    <property type="evidence" value="ECO:0007669"/>
    <property type="project" value="UniProtKB-KW"/>
</dbReference>
<dbReference type="Pfam" id="PF01418">
    <property type="entry name" value="HTH_6"/>
    <property type="match status" value="1"/>
</dbReference>
<dbReference type="SUPFAM" id="SSF53697">
    <property type="entry name" value="SIS domain"/>
    <property type="match status" value="1"/>
</dbReference>
<dbReference type="InterPro" id="IPR001347">
    <property type="entry name" value="SIS_dom"/>
</dbReference>
<reference evidence="6 7" key="1">
    <citation type="journal article" date="2015" name="Genome Announc.">
        <title>Expanding the biotechnology potential of lactobacilli through comparative genomics of 213 strains and associated genera.</title>
        <authorList>
            <person name="Sun Z."/>
            <person name="Harris H.M."/>
            <person name="McCann A."/>
            <person name="Guo C."/>
            <person name="Argimon S."/>
            <person name="Zhang W."/>
            <person name="Yang X."/>
            <person name="Jeffery I.B."/>
            <person name="Cooney J.C."/>
            <person name="Kagawa T.F."/>
            <person name="Liu W."/>
            <person name="Song Y."/>
            <person name="Salvetti E."/>
            <person name="Wrobel A."/>
            <person name="Rasinkangas P."/>
            <person name="Parkhill J."/>
            <person name="Rea M.C."/>
            <person name="O'Sullivan O."/>
            <person name="Ritari J."/>
            <person name="Douillard F.P."/>
            <person name="Paul Ross R."/>
            <person name="Yang R."/>
            <person name="Briner A.E."/>
            <person name="Felis G.E."/>
            <person name="de Vos W.M."/>
            <person name="Barrangou R."/>
            <person name="Klaenhammer T.R."/>
            <person name="Caufield P.W."/>
            <person name="Cui Y."/>
            <person name="Zhang H."/>
            <person name="O'Toole P.W."/>
        </authorList>
    </citation>
    <scope>NUCLEOTIDE SEQUENCE [LARGE SCALE GENOMIC DNA]</scope>
    <source>
        <strain evidence="6 7">DSM 14340</strain>
    </source>
</reference>
<dbReference type="EMBL" id="AZEX01000064">
    <property type="protein sequence ID" value="KRL58702.1"/>
    <property type="molecule type" value="Genomic_DNA"/>
</dbReference>
<evidence type="ECO:0000259" key="4">
    <source>
        <dbReference type="PROSITE" id="PS51071"/>
    </source>
</evidence>
<accession>A0A0R1RQU5</accession>
<evidence type="ECO:0000256" key="3">
    <source>
        <dbReference type="ARBA" id="ARBA00023163"/>
    </source>
</evidence>
<dbReference type="PROSITE" id="PS51464">
    <property type="entry name" value="SIS"/>
    <property type="match status" value="1"/>
</dbReference>
<dbReference type="PANTHER" id="PTHR30514:SF21">
    <property type="entry name" value="RPIR-FAMILY TRANSCRIPTIONAL REGULATOR"/>
    <property type="match status" value="1"/>
</dbReference>
<name>A0A0R1RQU5_9LACO</name>
<dbReference type="InterPro" id="IPR035472">
    <property type="entry name" value="RpiR-like_SIS"/>
</dbReference>
<protein>
    <submittedName>
        <fullName evidence="6">Transcriptional regulator</fullName>
    </submittedName>
</protein>
<dbReference type="Proteomes" id="UP000051264">
    <property type="component" value="Unassembled WGS sequence"/>
</dbReference>
<dbReference type="PANTHER" id="PTHR30514">
    <property type="entry name" value="GLUCOKINASE"/>
    <property type="match status" value="1"/>
</dbReference>
<dbReference type="Gene3D" id="3.40.50.10490">
    <property type="entry name" value="Glucose-6-phosphate isomerase like protein, domain 1"/>
    <property type="match status" value="1"/>
</dbReference>
<dbReference type="Gene3D" id="1.10.10.10">
    <property type="entry name" value="Winged helix-like DNA-binding domain superfamily/Winged helix DNA-binding domain"/>
    <property type="match status" value="1"/>
</dbReference>
<evidence type="ECO:0000256" key="2">
    <source>
        <dbReference type="ARBA" id="ARBA00023125"/>
    </source>
</evidence>
<dbReference type="GO" id="GO:1901135">
    <property type="term" value="P:carbohydrate derivative metabolic process"/>
    <property type="evidence" value="ECO:0007669"/>
    <property type="project" value="InterPro"/>
</dbReference>
<dbReference type="PROSITE" id="PS51071">
    <property type="entry name" value="HTH_RPIR"/>
    <property type="match status" value="1"/>
</dbReference>
<dbReference type="PATRIC" id="fig|1423747.3.peg.134"/>
<proteinExistence type="predicted"/>